<keyword evidence="3 7" id="KW-0963">Cytoplasm</keyword>
<evidence type="ECO:0000259" key="12">
    <source>
        <dbReference type="Pfam" id="PF23350"/>
    </source>
</evidence>
<evidence type="ECO:0000256" key="5">
    <source>
        <dbReference type="ARBA" id="ARBA00023212"/>
    </source>
</evidence>
<dbReference type="InterPro" id="IPR015943">
    <property type="entry name" value="WD40/YVTN_repeat-like_dom_sf"/>
</dbReference>
<dbReference type="Pfam" id="PF14781">
    <property type="entry name" value="BBS2_N"/>
    <property type="match status" value="1"/>
</dbReference>
<feature type="domain" description="Ciliary BBSome complex subunit 2 middle region" evidence="11">
    <location>
        <begin position="164"/>
        <end position="271"/>
    </location>
</feature>
<dbReference type="PIRSF" id="PIRSF013684">
    <property type="entry name" value="BBS2"/>
    <property type="match status" value="1"/>
</dbReference>
<sequence>MLVPVFDFKLKHRINPRMVTVGKYDGIHPCLTAATTGGKVFIHNPHSRTTKAGGRIVYSGTDQDLVFLNINQAISAVSAGRLDPSSDADCLVIGTQTNVLAYDVQNNSDLFYKDVSDGVNSIVLGMLGNRNTPIAILGGNCSVQGYDWEGEDVYWTVAGDNVCSLALCDFNSDGKLELVVGSEDYDIRVFEEDELIAEMTETEAVTAICPIMGSRFGYSLANGTVGVYDRTARYWRIKSKNQAICIQSFDLDSDGVPELITGWSNGKIDARSDRTGEVVFKDTMKSAVAGLVTADYRMDGKTELICCSVEGEVRGYLPAPPELKGNLMDTNTDQDIVRELSQKRQNLLLELKNYEENAKASAIQKPAGLTAMDGSDVGIIPANTQLQTTLIVRMESEVEPTMSPELTQQLSKPHIELSVTTTNSCIIRAVMIFAEGIFEGESHVVHPHQSRLANSIAIPLTPPKDMPVDLHLKAFVGNRTSSQFHVFELSRQLPKFSAYMLMDQKVPSPAGSVTFHLNDRAQRVIMWINQNFLLNEDLELSGSLHLNFLCIRDSSPLRISMETNGQVVIETDNMELAGDLIQGITSYLNIQDLQTTAEFSEEMARLKEILVKVDEFHSVRQKLTAEMADHSNIIRSMVVRAEDARLMGDLKNMRKNYMELYNLNKDLISGYKIRCNNHSELLMCLKVVNQTIQKAGRLRVGKYKTQVISSCRGAIKNNNVSMLFKVIRSGST</sequence>
<evidence type="ECO:0000256" key="6">
    <source>
        <dbReference type="ARBA" id="ARBA00023273"/>
    </source>
</evidence>
<dbReference type="InterPro" id="IPR055379">
    <property type="entry name" value="BBS2_pf_dom"/>
</dbReference>
<keyword evidence="15" id="KW-1185">Reference proteome</keyword>
<keyword evidence="6 7" id="KW-0966">Cell projection</keyword>
<dbReference type="Proteomes" id="UP000695022">
    <property type="component" value="Unplaced"/>
</dbReference>
<name>A0ABM1DTK1_PRICU</name>
<dbReference type="InterPro" id="IPR055380">
    <property type="entry name" value="BBS2_hp_dom"/>
</dbReference>
<evidence type="ECO:0000256" key="1">
    <source>
        <dbReference type="ARBA" id="ARBA00004138"/>
    </source>
</evidence>
<dbReference type="SUPFAM" id="SSF50978">
    <property type="entry name" value="WD40 repeat-like"/>
    <property type="match status" value="1"/>
</dbReference>
<evidence type="ECO:0000259" key="13">
    <source>
        <dbReference type="Pfam" id="PF23351"/>
    </source>
</evidence>
<evidence type="ECO:0000259" key="11">
    <source>
        <dbReference type="Pfam" id="PF14783"/>
    </source>
</evidence>
<evidence type="ECO:0000313" key="15">
    <source>
        <dbReference type="Proteomes" id="UP000695022"/>
    </source>
</evidence>
<feature type="coiled-coil region" evidence="8">
    <location>
        <begin position="337"/>
        <end position="364"/>
    </location>
</feature>
<dbReference type="PANTHER" id="PTHR32465">
    <property type="entry name" value="BARDET-BIEDL SYNDROME 2 PROTEIN"/>
    <property type="match status" value="1"/>
</dbReference>
<proteinExistence type="predicted"/>
<evidence type="ECO:0000256" key="4">
    <source>
        <dbReference type="ARBA" id="ARBA00023069"/>
    </source>
</evidence>
<dbReference type="RefSeq" id="XP_014663272.1">
    <property type="nucleotide sequence ID" value="XM_014807786.1"/>
</dbReference>
<gene>
    <name evidence="16" type="primary">LOC106805975</name>
</gene>
<dbReference type="InterPro" id="IPR036322">
    <property type="entry name" value="WD40_repeat_dom_sf"/>
</dbReference>
<dbReference type="Pfam" id="PF23351">
    <property type="entry name" value="BBS2_CtH"/>
    <property type="match status" value="1"/>
</dbReference>
<dbReference type="GeneID" id="106805975"/>
<dbReference type="InterPro" id="IPR029333">
    <property type="entry name" value="BBS2_GAE_dom"/>
</dbReference>
<keyword evidence="4 7" id="KW-0969">Cilium</keyword>
<feature type="domain" description="Ciliary BBSome complex subunit 2 N-terminal" evidence="9">
    <location>
        <begin position="20"/>
        <end position="125"/>
    </location>
</feature>
<dbReference type="Pfam" id="PF23350">
    <property type="entry name" value="BBS2_pf"/>
    <property type="match status" value="1"/>
</dbReference>
<dbReference type="InterPro" id="IPR029429">
    <property type="entry name" value="BBS2_Mid"/>
</dbReference>
<evidence type="ECO:0000259" key="10">
    <source>
        <dbReference type="Pfam" id="PF14782"/>
    </source>
</evidence>
<evidence type="ECO:0000256" key="3">
    <source>
        <dbReference type="ARBA" id="ARBA00022490"/>
    </source>
</evidence>
<dbReference type="Pfam" id="PF14783">
    <property type="entry name" value="BBS2_Mid"/>
    <property type="match status" value="1"/>
</dbReference>
<evidence type="ECO:0000256" key="2">
    <source>
        <dbReference type="ARBA" id="ARBA00004245"/>
    </source>
</evidence>
<feature type="domain" description="BBS2 C-terminal helix bundle" evidence="13">
    <location>
        <begin position="702"/>
        <end position="728"/>
    </location>
</feature>
<evidence type="ECO:0000259" key="9">
    <source>
        <dbReference type="Pfam" id="PF14781"/>
    </source>
</evidence>
<evidence type="ECO:0000259" key="14">
    <source>
        <dbReference type="Pfam" id="PF23353"/>
    </source>
</evidence>
<dbReference type="Pfam" id="PF23353">
    <property type="entry name" value="BBS2_hp"/>
    <property type="match status" value="1"/>
</dbReference>
<evidence type="ECO:0000256" key="7">
    <source>
        <dbReference type="PIRNR" id="PIRNR013684"/>
    </source>
</evidence>
<protein>
    <recommendedName>
        <fullName evidence="7">Bardet-Biedl syndrome 2 protein homolog</fullName>
    </recommendedName>
</protein>
<dbReference type="Gene3D" id="2.130.10.10">
    <property type="entry name" value="YVTN repeat-like/Quinoprotein amine dehydrogenase"/>
    <property type="match status" value="1"/>
</dbReference>
<organism evidence="15 16">
    <name type="scientific">Priapulus caudatus</name>
    <name type="common">Priapulid worm</name>
    <dbReference type="NCBI Taxonomy" id="37621"/>
    <lineage>
        <taxon>Eukaryota</taxon>
        <taxon>Metazoa</taxon>
        <taxon>Ecdysozoa</taxon>
        <taxon>Scalidophora</taxon>
        <taxon>Priapulida</taxon>
        <taxon>Priapulimorpha</taxon>
        <taxon>Priapulimorphida</taxon>
        <taxon>Priapulidae</taxon>
        <taxon>Priapulus</taxon>
    </lineage>
</organism>
<dbReference type="Pfam" id="PF14782">
    <property type="entry name" value="BBS2_GAE"/>
    <property type="match status" value="1"/>
</dbReference>
<dbReference type="InterPro" id="IPR029430">
    <property type="entry name" value="BBS2_N"/>
</dbReference>
<dbReference type="InterPro" id="IPR016616">
    <property type="entry name" value="Bardet-Biedl_syndrome_2_prot"/>
</dbReference>
<feature type="domain" description="BBS2 platform" evidence="12">
    <location>
        <begin position="504"/>
        <end position="588"/>
    </location>
</feature>
<keyword evidence="8" id="KW-0175">Coiled coil</keyword>
<reference evidence="16" key="1">
    <citation type="submission" date="2025-08" db="UniProtKB">
        <authorList>
            <consortium name="RefSeq"/>
        </authorList>
    </citation>
    <scope>IDENTIFICATION</scope>
</reference>
<dbReference type="PANTHER" id="PTHR32465:SF0">
    <property type="entry name" value="BARDET-BIEDL SYNDROME 2 PROTEIN"/>
    <property type="match status" value="1"/>
</dbReference>
<evidence type="ECO:0000313" key="16">
    <source>
        <dbReference type="RefSeq" id="XP_014663272.1"/>
    </source>
</evidence>
<accession>A0ABM1DTK1</accession>
<feature type="domain" description="BBS2 hairpin" evidence="14">
    <location>
        <begin position="601"/>
        <end position="697"/>
    </location>
</feature>
<keyword evidence="5 7" id="KW-0206">Cytoskeleton</keyword>
<dbReference type="InterPro" id="IPR055381">
    <property type="entry name" value="BBS2_CtH_dom"/>
</dbReference>
<evidence type="ECO:0000256" key="8">
    <source>
        <dbReference type="SAM" id="Coils"/>
    </source>
</evidence>
<feature type="domain" description="BBS2 GAE" evidence="10">
    <location>
        <begin position="411"/>
        <end position="496"/>
    </location>
</feature>
<comment type="subcellular location">
    <subcellularLocation>
        <location evidence="1">Cell projection</location>
        <location evidence="1">Cilium</location>
    </subcellularLocation>
    <subcellularLocation>
        <location evidence="2">Cytoplasm</location>
        <location evidence="2">Cytoskeleton</location>
    </subcellularLocation>
</comment>